<organism evidence="1 2">
    <name type="scientific">Polaribacter batillariae</name>
    <dbReference type="NCBI Taxonomy" id="2808900"/>
    <lineage>
        <taxon>Bacteria</taxon>
        <taxon>Pseudomonadati</taxon>
        <taxon>Bacteroidota</taxon>
        <taxon>Flavobacteriia</taxon>
        <taxon>Flavobacteriales</taxon>
        <taxon>Flavobacteriaceae</taxon>
    </lineage>
</organism>
<gene>
    <name evidence="1" type="ORF">JL193_07190</name>
</gene>
<evidence type="ECO:0000313" key="2">
    <source>
        <dbReference type="Proteomes" id="UP000663935"/>
    </source>
</evidence>
<reference evidence="1 2" key="1">
    <citation type="submission" date="2021-03" db="EMBL/GenBank/DDBJ databases">
        <title>Complete genome of Polaribacter_sp.G4M1.</title>
        <authorList>
            <person name="Jeong S.W."/>
            <person name="Bae J.W."/>
        </authorList>
    </citation>
    <scope>NUCLEOTIDE SEQUENCE [LARGE SCALE GENOMIC DNA]</scope>
    <source>
        <strain evidence="1 2">G4M1</strain>
    </source>
</reference>
<accession>A0ABX7SXU7</accession>
<proteinExistence type="predicted"/>
<protein>
    <submittedName>
        <fullName evidence="1">Uncharacterized protein</fullName>
    </submittedName>
</protein>
<dbReference type="RefSeq" id="WP_207973137.1">
    <property type="nucleotide sequence ID" value="NZ_CP071795.1"/>
</dbReference>
<evidence type="ECO:0000313" key="1">
    <source>
        <dbReference type="EMBL" id="QTD39026.1"/>
    </source>
</evidence>
<sequence length="217" mass="24112">MAEQDRNTLKDFFKKGKKPTEQNYADFIDSFVNKNDDNFVETIPALPDATTTKKGIVEQATLAEVEAGLDNTRFITPKGAKRAVETFTSESIKKNTKLFNINDLKTTDVYEILPAQGANKIISVHKTIFDINITVPYNNNATNYLLELDVNSEYFVGNSNFMDINIENRKVSISVASGGNFSTSILDKPLNLKPKINESGGTLIVKVVVFYSVIDLS</sequence>
<dbReference type="Proteomes" id="UP000663935">
    <property type="component" value="Chromosome"/>
</dbReference>
<keyword evidence="2" id="KW-1185">Reference proteome</keyword>
<name>A0ABX7SXU7_9FLAO</name>
<dbReference type="EMBL" id="CP071795">
    <property type="protein sequence ID" value="QTD39026.1"/>
    <property type="molecule type" value="Genomic_DNA"/>
</dbReference>